<evidence type="ECO:0000313" key="4">
    <source>
        <dbReference type="Proteomes" id="UP000616114"/>
    </source>
</evidence>
<proteinExistence type="predicted"/>
<dbReference type="Pfam" id="PF01557">
    <property type="entry name" value="FAA_hydrolase"/>
    <property type="match status" value="1"/>
</dbReference>
<protein>
    <submittedName>
        <fullName evidence="3">Gentisate 1,2-dioxygenase</fullName>
    </submittedName>
</protein>
<dbReference type="GO" id="GO:0019752">
    <property type="term" value="P:carboxylic acid metabolic process"/>
    <property type="evidence" value="ECO:0007669"/>
    <property type="project" value="UniProtKB-ARBA"/>
</dbReference>
<dbReference type="Proteomes" id="UP000616114">
    <property type="component" value="Unassembled WGS sequence"/>
</dbReference>
<dbReference type="EMBL" id="BMFY01000004">
    <property type="protein sequence ID" value="GGA09434.1"/>
    <property type="molecule type" value="Genomic_DNA"/>
</dbReference>
<dbReference type="GO" id="GO:0016853">
    <property type="term" value="F:isomerase activity"/>
    <property type="evidence" value="ECO:0007669"/>
    <property type="project" value="UniProtKB-ARBA"/>
</dbReference>
<dbReference type="PANTHER" id="PTHR11820">
    <property type="entry name" value="ACYLPYRUVASE"/>
    <property type="match status" value="1"/>
</dbReference>
<keyword evidence="1" id="KW-0479">Metal-binding</keyword>
<accession>A0A8J2XEN3</accession>
<organism evidence="3 4">
    <name type="scientific">Sediminivirga luteola</name>
    <dbReference type="NCBI Taxonomy" id="1774748"/>
    <lineage>
        <taxon>Bacteria</taxon>
        <taxon>Bacillati</taxon>
        <taxon>Actinomycetota</taxon>
        <taxon>Actinomycetes</taxon>
        <taxon>Micrococcales</taxon>
        <taxon>Brevibacteriaceae</taxon>
        <taxon>Sediminivirga</taxon>
    </lineage>
</organism>
<dbReference type="SUPFAM" id="SSF56529">
    <property type="entry name" value="FAH"/>
    <property type="match status" value="1"/>
</dbReference>
<comment type="caution">
    <text evidence="3">The sequence shown here is derived from an EMBL/GenBank/DDBJ whole genome shotgun (WGS) entry which is preliminary data.</text>
</comment>
<dbReference type="InterPro" id="IPR036663">
    <property type="entry name" value="Fumarylacetoacetase_C_sf"/>
</dbReference>
<gene>
    <name evidence="3" type="ORF">GCM10011333_10240</name>
</gene>
<dbReference type="RefSeq" id="WP_188549866.1">
    <property type="nucleotide sequence ID" value="NZ_BMFY01000004.1"/>
</dbReference>
<dbReference type="Gene3D" id="3.90.850.10">
    <property type="entry name" value="Fumarylacetoacetase-like, C-terminal domain"/>
    <property type="match status" value="1"/>
</dbReference>
<keyword evidence="4" id="KW-1185">Reference proteome</keyword>
<sequence length="289" mass="31027">MRIARVTTAGDIVYAASDGDDTWYSLSALGFELSDSAAVVQQIPAIRERIAQAPAEAVVTPGEFLAPVVRPPKSLAIGRNYALHVKETGSDLPEKPVLFSKFPSSFIGSGERIVADNAYTEEVDYEVELVVLIGRTASAVSQDEALDYVAGYLVGNDVSARNRQRDDKQYDLAKGMDTFGPIGPWITTADAVPDPQDLDLSTTVDGEVRQSSNTRNMIFSIPFLIEYLSRVITLEPGDVLWTGTPHGVALGMEGTPFLREGQTVTCEVEGLGALVNPVSFDRSAAAVSV</sequence>
<name>A0A8J2XEN3_9MICO</name>
<dbReference type="GO" id="GO:0046872">
    <property type="term" value="F:metal ion binding"/>
    <property type="evidence" value="ECO:0007669"/>
    <property type="project" value="UniProtKB-KW"/>
</dbReference>
<dbReference type="AlphaFoldDB" id="A0A8J2XEN3"/>
<evidence type="ECO:0000313" key="3">
    <source>
        <dbReference type="EMBL" id="GGA09434.1"/>
    </source>
</evidence>
<reference evidence="3" key="1">
    <citation type="journal article" date="2014" name="Int. J. Syst. Evol. Microbiol.">
        <title>Complete genome sequence of Corynebacterium casei LMG S-19264T (=DSM 44701T), isolated from a smear-ripened cheese.</title>
        <authorList>
            <consortium name="US DOE Joint Genome Institute (JGI-PGF)"/>
            <person name="Walter F."/>
            <person name="Albersmeier A."/>
            <person name="Kalinowski J."/>
            <person name="Ruckert C."/>
        </authorList>
    </citation>
    <scope>NUCLEOTIDE SEQUENCE</scope>
    <source>
        <strain evidence="3">CGMCC 1.12785</strain>
    </source>
</reference>
<evidence type="ECO:0000259" key="2">
    <source>
        <dbReference type="Pfam" id="PF01557"/>
    </source>
</evidence>
<feature type="domain" description="Fumarylacetoacetase-like C-terminal" evidence="2">
    <location>
        <begin position="75"/>
        <end position="278"/>
    </location>
</feature>
<evidence type="ECO:0000256" key="1">
    <source>
        <dbReference type="ARBA" id="ARBA00022723"/>
    </source>
</evidence>
<dbReference type="FunFam" id="3.90.850.10:FF:000002">
    <property type="entry name" value="2-hydroxyhepta-2,4-diene-1,7-dioate isomerase"/>
    <property type="match status" value="1"/>
</dbReference>
<dbReference type="InterPro" id="IPR011234">
    <property type="entry name" value="Fumarylacetoacetase-like_C"/>
</dbReference>
<dbReference type="PANTHER" id="PTHR11820:SF112">
    <property type="entry name" value="FUMARYLACETOACETATE HYDROLASE FAMILY PROTEIN (AFU_ORTHOLOGUE AFUA_1G02370)-RELATED"/>
    <property type="match status" value="1"/>
</dbReference>
<reference evidence="3" key="2">
    <citation type="submission" date="2020-09" db="EMBL/GenBank/DDBJ databases">
        <authorList>
            <person name="Sun Q."/>
            <person name="Zhou Y."/>
        </authorList>
    </citation>
    <scope>NUCLEOTIDE SEQUENCE</scope>
    <source>
        <strain evidence="3">CGMCC 1.12785</strain>
    </source>
</reference>